<sequence length="132" mass="14739">MASSFSNLSGINFSRSSHHRASLVIAHSFTTILLSAGTVYPPSPSVSQQSLGSRETTGYLTDEVWGGDDYKVDLTELDVEQWTVCLREGDKTAVRMLTEKNVDAAKDGELPWTWREKKKEKGGDHYRMGKEK</sequence>
<proteinExistence type="predicted"/>
<dbReference type="OrthoDB" id="1069523at2759"/>
<accession>A0A835QRY9</accession>
<reference evidence="2 3" key="1">
    <citation type="journal article" date="2020" name="Nat. Food">
        <title>A phased Vanilla planifolia genome enables genetic improvement of flavour and production.</title>
        <authorList>
            <person name="Hasing T."/>
            <person name="Tang H."/>
            <person name="Brym M."/>
            <person name="Khazi F."/>
            <person name="Huang T."/>
            <person name="Chambers A.H."/>
        </authorList>
    </citation>
    <scope>NUCLEOTIDE SEQUENCE [LARGE SCALE GENOMIC DNA]</scope>
    <source>
        <tissue evidence="2">Leaf</tissue>
    </source>
</reference>
<dbReference type="EMBL" id="JADCNL010000006">
    <property type="protein sequence ID" value="KAG0476728.1"/>
    <property type="molecule type" value="Genomic_DNA"/>
</dbReference>
<feature type="region of interest" description="Disordered" evidence="1">
    <location>
        <begin position="113"/>
        <end position="132"/>
    </location>
</feature>
<name>A0A835QRY9_VANPL</name>
<organism evidence="2 3">
    <name type="scientific">Vanilla planifolia</name>
    <name type="common">Vanilla</name>
    <dbReference type="NCBI Taxonomy" id="51239"/>
    <lineage>
        <taxon>Eukaryota</taxon>
        <taxon>Viridiplantae</taxon>
        <taxon>Streptophyta</taxon>
        <taxon>Embryophyta</taxon>
        <taxon>Tracheophyta</taxon>
        <taxon>Spermatophyta</taxon>
        <taxon>Magnoliopsida</taxon>
        <taxon>Liliopsida</taxon>
        <taxon>Asparagales</taxon>
        <taxon>Orchidaceae</taxon>
        <taxon>Vanilloideae</taxon>
        <taxon>Vanilleae</taxon>
        <taxon>Vanilla</taxon>
    </lineage>
</organism>
<dbReference type="AlphaFoldDB" id="A0A835QRY9"/>
<keyword evidence="3" id="KW-1185">Reference proteome</keyword>
<dbReference type="Proteomes" id="UP000636800">
    <property type="component" value="Chromosome 6"/>
</dbReference>
<gene>
    <name evidence="2" type="ORF">HPP92_013569</name>
</gene>
<protein>
    <submittedName>
        <fullName evidence="2">Uncharacterized protein</fullName>
    </submittedName>
</protein>
<evidence type="ECO:0000313" key="3">
    <source>
        <dbReference type="Proteomes" id="UP000636800"/>
    </source>
</evidence>
<evidence type="ECO:0000256" key="1">
    <source>
        <dbReference type="SAM" id="MobiDB-lite"/>
    </source>
</evidence>
<evidence type="ECO:0000313" key="2">
    <source>
        <dbReference type="EMBL" id="KAG0476728.1"/>
    </source>
</evidence>
<comment type="caution">
    <text evidence="2">The sequence shown here is derived from an EMBL/GenBank/DDBJ whole genome shotgun (WGS) entry which is preliminary data.</text>
</comment>